<evidence type="ECO:0000256" key="9">
    <source>
        <dbReference type="ARBA" id="ARBA00023065"/>
    </source>
</evidence>
<sequence length="147" mass="15712">MRPSTNKPNLATGSKDELPAVDGYQDAHERAHAEEIHQRFHGKDVTTAQIAMFGLTGGLIPCPASVTVLMVCLHLKQFTLGTIMVASFSLGLAIAMISVGVIAAWGANRITKRYGNLGDIARKMPYFSSLLMLVLALVMAVQGAMAI</sequence>
<comment type="caution">
    <text evidence="14">The sequence shown here is derived from an EMBL/GenBank/DDBJ whole genome shotgun (WGS) entry which is preliminary data.</text>
</comment>
<feature type="transmembrane region" description="Helical" evidence="13">
    <location>
        <begin position="85"/>
        <end position="106"/>
    </location>
</feature>
<keyword evidence="8 13" id="KW-1133">Transmembrane helix</keyword>
<feature type="transmembrane region" description="Helical" evidence="13">
    <location>
        <begin position="50"/>
        <end position="73"/>
    </location>
</feature>
<evidence type="ECO:0000313" key="15">
    <source>
        <dbReference type="Proteomes" id="UP001165395"/>
    </source>
</evidence>
<reference evidence="14" key="1">
    <citation type="submission" date="2021-10" db="EMBL/GenBank/DDBJ databases">
        <title>The complete genome sequence of Leeia sp. TBRC 13508.</title>
        <authorList>
            <person name="Charoenyingcharoen P."/>
            <person name="Yukphan P."/>
        </authorList>
    </citation>
    <scope>NUCLEOTIDE SEQUENCE</scope>
    <source>
        <strain evidence="14">TBRC 13508</strain>
    </source>
</reference>
<comment type="similarity">
    <text evidence="13">Belongs to the NiCoT transporter (TC 2.A.52) family.</text>
</comment>
<dbReference type="InterPro" id="IPR051224">
    <property type="entry name" value="NiCoT_RcnA"/>
</dbReference>
<dbReference type="Proteomes" id="UP001165395">
    <property type="component" value="Unassembled WGS sequence"/>
</dbReference>
<keyword evidence="11 13" id="KW-0472">Membrane</keyword>
<evidence type="ECO:0000256" key="4">
    <source>
        <dbReference type="ARBA" id="ARBA00022448"/>
    </source>
</evidence>
<keyword evidence="6" id="KW-0533">Nickel</keyword>
<keyword evidence="10" id="KW-0921">Nickel transport</keyword>
<feature type="transmembrane region" description="Helical" evidence="13">
    <location>
        <begin position="126"/>
        <end position="146"/>
    </location>
</feature>
<evidence type="ECO:0000256" key="7">
    <source>
        <dbReference type="ARBA" id="ARBA00022692"/>
    </source>
</evidence>
<evidence type="ECO:0000256" key="10">
    <source>
        <dbReference type="ARBA" id="ARBA00023112"/>
    </source>
</evidence>
<dbReference type="InterPro" id="IPR011541">
    <property type="entry name" value="Ni/Co_transpt_high_affinity"/>
</dbReference>
<accession>A0ABS8D9L3</accession>
<evidence type="ECO:0000256" key="5">
    <source>
        <dbReference type="ARBA" id="ARBA00022475"/>
    </source>
</evidence>
<keyword evidence="15" id="KW-1185">Reference proteome</keyword>
<keyword evidence="5" id="KW-1003">Cell membrane</keyword>
<keyword evidence="9" id="KW-0406">Ion transport</keyword>
<protein>
    <recommendedName>
        <fullName evidence="13">Nickel/cobalt efflux system</fullName>
    </recommendedName>
</protein>
<evidence type="ECO:0000256" key="13">
    <source>
        <dbReference type="RuleBase" id="RU362101"/>
    </source>
</evidence>
<evidence type="ECO:0000256" key="11">
    <source>
        <dbReference type="ARBA" id="ARBA00023136"/>
    </source>
</evidence>
<evidence type="ECO:0000256" key="12">
    <source>
        <dbReference type="ARBA" id="ARBA00023285"/>
    </source>
</evidence>
<evidence type="ECO:0000313" key="14">
    <source>
        <dbReference type="EMBL" id="MCB6184885.1"/>
    </source>
</evidence>
<keyword evidence="7 13" id="KW-0812">Transmembrane</keyword>
<evidence type="ECO:0000256" key="6">
    <source>
        <dbReference type="ARBA" id="ARBA00022596"/>
    </source>
</evidence>
<gene>
    <name evidence="14" type="ORF">LIN78_15160</name>
</gene>
<evidence type="ECO:0000256" key="3">
    <source>
        <dbReference type="ARBA" id="ARBA00022426"/>
    </source>
</evidence>
<keyword evidence="3" id="KW-0171">Cobalt transport</keyword>
<dbReference type="Pfam" id="PF03824">
    <property type="entry name" value="NicO"/>
    <property type="match status" value="1"/>
</dbReference>
<dbReference type="PANTHER" id="PTHR40659">
    <property type="entry name" value="NICKEL/COBALT EFFLUX SYSTEM RCNA"/>
    <property type="match status" value="1"/>
</dbReference>
<evidence type="ECO:0000256" key="2">
    <source>
        <dbReference type="ARBA" id="ARBA00004651"/>
    </source>
</evidence>
<organism evidence="14 15">
    <name type="scientific">Leeia speluncae</name>
    <dbReference type="NCBI Taxonomy" id="2884804"/>
    <lineage>
        <taxon>Bacteria</taxon>
        <taxon>Pseudomonadati</taxon>
        <taxon>Pseudomonadota</taxon>
        <taxon>Betaproteobacteria</taxon>
        <taxon>Neisseriales</taxon>
        <taxon>Leeiaceae</taxon>
        <taxon>Leeia</taxon>
    </lineage>
</organism>
<name>A0ABS8D9L3_9NEIS</name>
<comment type="subcellular location">
    <subcellularLocation>
        <location evidence="2 13">Cell membrane</location>
        <topology evidence="2 13">Multi-pass membrane protein</topology>
    </subcellularLocation>
</comment>
<keyword evidence="4 13" id="KW-0813">Transport</keyword>
<dbReference type="PANTHER" id="PTHR40659:SF1">
    <property type="entry name" value="NICKEL_COBALT EFFLUX SYSTEM RCNA"/>
    <property type="match status" value="1"/>
</dbReference>
<comment type="caution">
    <text evidence="13">Lacks conserved residue(s) required for the propagation of feature annotation.</text>
</comment>
<dbReference type="EMBL" id="JAJBZT010000010">
    <property type="protein sequence ID" value="MCB6184885.1"/>
    <property type="molecule type" value="Genomic_DNA"/>
</dbReference>
<comment type="function">
    <text evidence="1">Efflux system for nickel and cobalt.</text>
</comment>
<evidence type="ECO:0000256" key="1">
    <source>
        <dbReference type="ARBA" id="ARBA00002510"/>
    </source>
</evidence>
<evidence type="ECO:0000256" key="8">
    <source>
        <dbReference type="ARBA" id="ARBA00022989"/>
    </source>
</evidence>
<proteinExistence type="inferred from homology"/>
<keyword evidence="12" id="KW-0170">Cobalt</keyword>